<dbReference type="RefSeq" id="XP_037220017.1">
    <property type="nucleotide sequence ID" value="XM_037364373.1"/>
</dbReference>
<name>A0A8H6SNF8_9AGAR</name>
<keyword evidence="2" id="KW-1185">Reference proteome</keyword>
<evidence type="ECO:0000313" key="2">
    <source>
        <dbReference type="Proteomes" id="UP000636479"/>
    </source>
</evidence>
<dbReference type="OrthoDB" id="5985073at2759"/>
<sequence>MVNTVPKTSWDILSAGGGTFTSEVLTNGGILGSLTGQPQLLAASIAVIPGDSPTFVTQQFLPTSPAAYCIMPNPFLGPTGPNVLGVNGRSDQWALCANSSASGRMDLVFSPLPTHPHYNQSSCQSVYLTLMVDLR</sequence>
<reference evidence="1" key="1">
    <citation type="submission" date="2020-05" db="EMBL/GenBank/DDBJ databases">
        <title>Mycena genomes resolve the evolution of fungal bioluminescence.</title>
        <authorList>
            <person name="Tsai I.J."/>
        </authorList>
    </citation>
    <scope>NUCLEOTIDE SEQUENCE</scope>
    <source>
        <strain evidence="1">171206Taipei</strain>
    </source>
</reference>
<dbReference type="EMBL" id="JACAZF010000006">
    <property type="protein sequence ID" value="KAF7302017.1"/>
    <property type="molecule type" value="Genomic_DNA"/>
</dbReference>
<evidence type="ECO:0000313" key="1">
    <source>
        <dbReference type="EMBL" id="KAF7302017.1"/>
    </source>
</evidence>
<gene>
    <name evidence="1" type="ORF">MIND_00768100</name>
</gene>
<accession>A0A8H6SNF8</accession>
<organism evidence="1 2">
    <name type="scientific">Mycena indigotica</name>
    <dbReference type="NCBI Taxonomy" id="2126181"/>
    <lineage>
        <taxon>Eukaryota</taxon>
        <taxon>Fungi</taxon>
        <taxon>Dikarya</taxon>
        <taxon>Basidiomycota</taxon>
        <taxon>Agaricomycotina</taxon>
        <taxon>Agaricomycetes</taxon>
        <taxon>Agaricomycetidae</taxon>
        <taxon>Agaricales</taxon>
        <taxon>Marasmiineae</taxon>
        <taxon>Mycenaceae</taxon>
        <taxon>Mycena</taxon>
    </lineage>
</organism>
<dbReference type="GeneID" id="59346889"/>
<comment type="caution">
    <text evidence="1">The sequence shown here is derived from an EMBL/GenBank/DDBJ whole genome shotgun (WGS) entry which is preliminary data.</text>
</comment>
<dbReference type="AlphaFoldDB" id="A0A8H6SNF8"/>
<dbReference type="Proteomes" id="UP000636479">
    <property type="component" value="Unassembled WGS sequence"/>
</dbReference>
<proteinExistence type="predicted"/>
<protein>
    <submittedName>
        <fullName evidence="1">Uncharacterized protein</fullName>
    </submittedName>
</protein>